<dbReference type="PIRSF" id="PIRSF019455">
    <property type="entry name" value="CopR_AtkY"/>
    <property type="match status" value="1"/>
</dbReference>
<reference evidence="5" key="2">
    <citation type="journal article" date="2021" name="PeerJ">
        <title>Extensive microbial diversity within the chicken gut microbiome revealed by metagenomics and culture.</title>
        <authorList>
            <person name="Gilroy R."/>
            <person name="Ravi A."/>
            <person name="Getino M."/>
            <person name="Pursley I."/>
            <person name="Horton D.L."/>
            <person name="Alikhan N.F."/>
            <person name="Baker D."/>
            <person name="Gharbi K."/>
            <person name="Hall N."/>
            <person name="Watson M."/>
            <person name="Adriaenssens E.M."/>
            <person name="Foster-Nyarko E."/>
            <person name="Jarju S."/>
            <person name="Secka A."/>
            <person name="Antonio M."/>
            <person name="Oren A."/>
            <person name="Chaudhuri R.R."/>
            <person name="La Ragione R."/>
            <person name="Hildebrand F."/>
            <person name="Pallen M.J."/>
        </authorList>
    </citation>
    <scope>NUCLEOTIDE SEQUENCE</scope>
    <source>
        <strain evidence="5">ChiBcolR7-354</strain>
    </source>
</reference>
<organism evidence="5 6">
    <name type="scientific">Candidatus Scatomorpha intestinavium</name>
    <dbReference type="NCBI Taxonomy" id="2840922"/>
    <lineage>
        <taxon>Bacteria</taxon>
        <taxon>Bacillati</taxon>
        <taxon>Bacillota</taxon>
        <taxon>Clostridia</taxon>
        <taxon>Eubacteriales</taxon>
        <taxon>Candidatus Scatomorpha</taxon>
    </lineage>
</organism>
<evidence type="ECO:0000256" key="1">
    <source>
        <dbReference type="ARBA" id="ARBA00011046"/>
    </source>
</evidence>
<dbReference type="InterPro" id="IPR036388">
    <property type="entry name" value="WH-like_DNA-bd_sf"/>
</dbReference>
<accession>A0A9D0ZD93</accession>
<dbReference type="Pfam" id="PF03965">
    <property type="entry name" value="Penicillinase_R"/>
    <property type="match status" value="1"/>
</dbReference>
<dbReference type="Gene3D" id="1.10.4040.10">
    <property type="entry name" value="Penicillinase repressor domain"/>
    <property type="match status" value="1"/>
</dbReference>
<keyword evidence="3" id="KW-0238">DNA-binding</keyword>
<comment type="similarity">
    <text evidence="1">Belongs to the BlaI transcriptional regulatory family.</text>
</comment>
<sequence>MEGKIRLSDGEWTLMNELWKAPSSVGALVKALNSETGWSKSTIFIMLSRLMEKGAVSCDEKASPKLYSAKISRDGAALNETRSFLGRVYGGSLGSMMSCMAANHELSREEIDELVEILRRAEKEAEQHG</sequence>
<dbReference type="Proteomes" id="UP000824262">
    <property type="component" value="Unassembled WGS sequence"/>
</dbReference>
<dbReference type="GO" id="GO:0045892">
    <property type="term" value="P:negative regulation of DNA-templated transcription"/>
    <property type="evidence" value="ECO:0007669"/>
    <property type="project" value="InterPro"/>
</dbReference>
<dbReference type="Gene3D" id="1.10.10.10">
    <property type="entry name" value="Winged helix-like DNA-binding domain superfamily/Winged helix DNA-binding domain"/>
    <property type="match status" value="1"/>
</dbReference>
<evidence type="ECO:0000256" key="2">
    <source>
        <dbReference type="ARBA" id="ARBA00023015"/>
    </source>
</evidence>
<evidence type="ECO:0000313" key="6">
    <source>
        <dbReference type="Proteomes" id="UP000824262"/>
    </source>
</evidence>
<gene>
    <name evidence="5" type="ORF">IAB77_03695</name>
</gene>
<dbReference type="AlphaFoldDB" id="A0A9D0ZD93"/>
<keyword evidence="2" id="KW-0805">Transcription regulation</keyword>
<evidence type="ECO:0000256" key="4">
    <source>
        <dbReference type="ARBA" id="ARBA00023163"/>
    </source>
</evidence>
<evidence type="ECO:0000313" key="5">
    <source>
        <dbReference type="EMBL" id="HIQ78343.1"/>
    </source>
</evidence>
<reference evidence="5" key="1">
    <citation type="submission" date="2020-10" db="EMBL/GenBank/DDBJ databases">
        <authorList>
            <person name="Gilroy R."/>
        </authorList>
    </citation>
    <scope>NUCLEOTIDE SEQUENCE</scope>
    <source>
        <strain evidence="5">ChiBcolR7-354</strain>
    </source>
</reference>
<dbReference type="EMBL" id="DVGA01000039">
    <property type="protein sequence ID" value="HIQ78343.1"/>
    <property type="molecule type" value="Genomic_DNA"/>
</dbReference>
<proteinExistence type="inferred from homology"/>
<protein>
    <submittedName>
        <fullName evidence="5">BlaI/MecI/CopY family transcriptional regulator</fullName>
    </submittedName>
</protein>
<name>A0A9D0ZD93_9FIRM</name>
<dbReference type="GO" id="GO:0003677">
    <property type="term" value="F:DNA binding"/>
    <property type="evidence" value="ECO:0007669"/>
    <property type="project" value="UniProtKB-KW"/>
</dbReference>
<comment type="caution">
    <text evidence="5">The sequence shown here is derived from an EMBL/GenBank/DDBJ whole genome shotgun (WGS) entry which is preliminary data.</text>
</comment>
<keyword evidence="4" id="KW-0804">Transcription</keyword>
<dbReference type="SUPFAM" id="SSF46785">
    <property type="entry name" value="Winged helix' DNA-binding domain"/>
    <property type="match status" value="1"/>
</dbReference>
<dbReference type="InterPro" id="IPR005650">
    <property type="entry name" value="BlaI_family"/>
</dbReference>
<evidence type="ECO:0000256" key="3">
    <source>
        <dbReference type="ARBA" id="ARBA00023125"/>
    </source>
</evidence>
<dbReference type="InterPro" id="IPR036390">
    <property type="entry name" value="WH_DNA-bd_sf"/>
</dbReference>